<comment type="caution">
    <text evidence="5">The sequence shown here is derived from an EMBL/GenBank/DDBJ whole genome shotgun (WGS) entry which is preliminary data.</text>
</comment>
<accession>A0AAE0WHN1</accession>
<keyword evidence="3 4" id="KW-0472">Membrane</keyword>
<dbReference type="Pfam" id="PF04145">
    <property type="entry name" value="Ctr"/>
    <property type="match status" value="1"/>
</dbReference>
<dbReference type="EMBL" id="JAUTXT010000042">
    <property type="protein sequence ID" value="KAK3671518.1"/>
    <property type="molecule type" value="Genomic_DNA"/>
</dbReference>
<keyword evidence="4" id="KW-0813">Transport</keyword>
<organism evidence="5 6">
    <name type="scientific">Recurvomyces mirabilis</name>
    <dbReference type="NCBI Taxonomy" id="574656"/>
    <lineage>
        <taxon>Eukaryota</taxon>
        <taxon>Fungi</taxon>
        <taxon>Dikarya</taxon>
        <taxon>Ascomycota</taxon>
        <taxon>Pezizomycotina</taxon>
        <taxon>Dothideomycetes</taxon>
        <taxon>Dothideomycetidae</taxon>
        <taxon>Mycosphaerellales</taxon>
        <taxon>Teratosphaeriaceae</taxon>
        <taxon>Recurvomyces</taxon>
    </lineage>
</organism>
<dbReference type="GO" id="GO:0005886">
    <property type="term" value="C:plasma membrane"/>
    <property type="evidence" value="ECO:0007669"/>
    <property type="project" value="TreeGrafter"/>
</dbReference>
<evidence type="ECO:0000313" key="5">
    <source>
        <dbReference type="EMBL" id="KAK3671518.1"/>
    </source>
</evidence>
<evidence type="ECO:0000256" key="2">
    <source>
        <dbReference type="ARBA" id="ARBA00022989"/>
    </source>
</evidence>
<dbReference type="PANTHER" id="PTHR12483:SF120">
    <property type="entry name" value="HIGH-AFFINITY COPPER TRANSPORTER CTRA2"/>
    <property type="match status" value="1"/>
</dbReference>
<keyword evidence="4" id="KW-0406">Ion transport</keyword>
<keyword evidence="4" id="KW-0186">Copper</keyword>
<gene>
    <name evidence="5" type="ORF">LTR78_008617</name>
</gene>
<reference evidence="5" key="1">
    <citation type="submission" date="2023-07" db="EMBL/GenBank/DDBJ databases">
        <title>Black Yeasts Isolated from many extreme environments.</title>
        <authorList>
            <person name="Coleine C."/>
            <person name="Stajich J.E."/>
            <person name="Selbmann L."/>
        </authorList>
    </citation>
    <scope>NUCLEOTIDE SEQUENCE</scope>
    <source>
        <strain evidence="5">CCFEE 5485</strain>
    </source>
</reference>
<feature type="transmembrane region" description="Helical" evidence="4">
    <location>
        <begin position="44"/>
        <end position="64"/>
    </location>
</feature>
<dbReference type="InterPro" id="IPR007274">
    <property type="entry name" value="Cop_transporter"/>
</dbReference>
<feature type="transmembrane region" description="Helical" evidence="4">
    <location>
        <begin position="156"/>
        <end position="179"/>
    </location>
</feature>
<comment type="similarity">
    <text evidence="4">Belongs to the copper transporter (Ctr) (TC 1.A.56) family. SLC31A subfamily.</text>
</comment>
<keyword evidence="4" id="KW-0187">Copper transport</keyword>
<evidence type="ECO:0000313" key="6">
    <source>
        <dbReference type="Proteomes" id="UP001274830"/>
    </source>
</evidence>
<protein>
    <recommendedName>
        <fullName evidence="4">Copper transport protein</fullName>
    </recommendedName>
</protein>
<name>A0AAE0WHN1_9PEZI</name>
<proteinExistence type="inferred from homology"/>
<keyword evidence="6" id="KW-1185">Reference proteome</keyword>
<evidence type="ECO:0000256" key="4">
    <source>
        <dbReference type="RuleBase" id="RU367022"/>
    </source>
</evidence>
<dbReference type="AlphaFoldDB" id="A0AAE0WHN1"/>
<dbReference type="Proteomes" id="UP001274830">
    <property type="component" value="Unassembled WGS sequence"/>
</dbReference>
<keyword evidence="2 4" id="KW-1133">Transmembrane helix</keyword>
<evidence type="ECO:0000256" key="3">
    <source>
        <dbReference type="ARBA" id="ARBA00023136"/>
    </source>
</evidence>
<dbReference type="PANTHER" id="PTHR12483">
    <property type="entry name" value="SOLUTE CARRIER FAMILY 31 COPPER TRANSPORTERS"/>
    <property type="match status" value="1"/>
</dbReference>
<keyword evidence="1 4" id="KW-0812">Transmembrane</keyword>
<evidence type="ECO:0000256" key="1">
    <source>
        <dbReference type="ARBA" id="ARBA00022692"/>
    </source>
</evidence>
<comment type="subcellular location">
    <subcellularLocation>
        <location evidence="4">Membrane</location>
        <topology evidence="4">Multi-pass membrane protein</topology>
    </subcellularLocation>
</comment>
<sequence>MDMSGMDGMSSDNSSSMSMTMEMVFANARNTPLFSKSWAPSSTGGYAGTCIFLIVLAVISRLMVAYRARLEQSWHDKAMNRRYIMVAGQQAEPDRERQAIGKGGEKVEEAVLTANGLDERVKVIKSARRGLEGKPWRFTTDLPRASLYTVDAGVKYLLMLAVMTMNVGYFLSVLGGLFLGELAVGRYIATEDGHH</sequence>
<dbReference type="GO" id="GO:0005375">
    <property type="term" value="F:copper ion transmembrane transporter activity"/>
    <property type="evidence" value="ECO:0007669"/>
    <property type="project" value="UniProtKB-UniRule"/>
</dbReference>